<dbReference type="SUPFAM" id="SSF53335">
    <property type="entry name" value="S-adenosyl-L-methionine-dependent methyltransferases"/>
    <property type="match status" value="1"/>
</dbReference>
<dbReference type="PANTHER" id="PTHR34009:SF2">
    <property type="entry name" value="PROTEIN STAR"/>
    <property type="match status" value="1"/>
</dbReference>
<dbReference type="GO" id="GO:0006888">
    <property type="term" value="P:endoplasmic reticulum to Golgi vesicle-mediated transport"/>
    <property type="evidence" value="ECO:0007669"/>
    <property type="project" value="TreeGrafter"/>
</dbReference>
<name>A0A1W6ZAZ7_9BORD</name>
<sequence length="260" mass="29897">MQGADMIRLIRRMLKRNRALYSFSATVYHSGQNFINHMMLVPKGVRYLKPVELGGRYASQYGQDYYLEKFGLISPGGFFVEVGCNHPRFNSNSYFLENEYGFTGISIDAIDYSEAFRVQRPNTQFIRGLVDTDAGVKDFYQVIDEDGWENQVSSVYKETLSMGKGFEANVVKVESMPLRAVLKDRHDVDLLLVDVEGHEFAVLDSLDWETTKPKVILVENSGEFYPRTRMENYMARKGYEFFARIGSSDDIYRLKTPTEA</sequence>
<keyword evidence="3" id="KW-1185">Reference proteome</keyword>
<dbReference type="Pfam" id="PF05050">
    <property type="entry name" value="Methyltransf_21"/>
    <property type="match status" value="1"/>
</dbReference>
<feature type="domain" description="Methyltransferase FkbM" evidence="1">
    <location>
        <begin position="139"/>
        <end position="241"/>
    </location>
</feature>
<protein>
    <recommendedName>
        <fullName evidence="1">Methyltransferase FkbM domain-containing protein</fullName>
    </recommendedName>
</protein>
<gene>
    <name evidence="2" type="ORF">CAL15_08915</name>
</gene>
<evidence type="ECO:0000313" key="3">
    <source>
        <dbReference type="Proteomes" id="UP000194161"/>
    </source>
</evidence>
<dbReference type="GO" id="GO:0016197">
    <property type="term" value="P:endosomal transport"/>
    <property type="evidence" value="ECO:0007669"/>
    <property type="project" value="TreeGrafter"/>
</dbReference>
<dbReference type="InterPro" id="IPR006342">
    <property type="entry name" value="FkbM_mtfrase"/>
</dbReference>
<dbReference type="AlphaFoldDB" id="A0A1W6ZAZ7"/>
<accession>A0A1W6ZAZ7</accession>
<dbReference type="InterPro" id="IPR029063">
    <property type="entry name" value="SAM-dependent_MTases_sf"/>
</dbReference>
<proteinExistence type="predicted"/>
<evidence type="ECO:0000313" key="2">
    <source>
        <dbReference type="EMBL" id="ARP94497.1"/>
    </source>
</evidence>
<dbReference type="GO" id="GO:0005737">
    <property type="term" value="C:cytoplasm"/>
    <property type="evidence" value="ECO:0007669"/>
    <property type="project" value="GOC"/>
</dbReference>
<dbReference type="GO" id="GO:0005886">
    <property type="term" value="C:plasma membrane"/>
    <property type="evidence" value="ECO:0007669"/>
    <property type="project" value="TreeGrafter"/>
</dbReference>
<dbReference type="Proteomes" id="UP000194161">
    <property type="component" value="Chromosome"/>
</dbReference>
<dbReference type="InterPro" id="IPR053202">
    <property type="entry name" value="EGF_Rcpt_Signaling_Reg"/>
</dbReference>
<reference evidence="2 3" key="1">
    <citation type="submission" date="2017-05" db="EMBL/GenBank/DDBJ databases">
        <title>Complete and WGS of Bordetella genogroups.</title>
        <authorList>
            <person name="Spilker T."/>
            <person name="LiPuma J."/>
        </authorList>
    </citation>
    <scope>NUCLEOTIDE SEQUENCE [LARGE SCALE GENOMIC DNA]</scope>
    <source>
        <strain evidence="2 3">AU7206</strain>
    </source>
</reference>
<evidence type="ECO:0000259" key="1">
    <source>
        <dbReference type="Pfam" id="PF05050"/>
    </source>
</evidence>
<dbReference type="PANTHER" id="PTHR34009">
    <property type="entry name" value="PROTEIN STAR"/>
    <property type="match status" value="1"/>
</dbReference>
<dbReference type="KEGG" id="bgm:CAL15_08915"/>
<dbReference type="STRING" id="463040.CAL15_08915"/>
<organism evidence="2 3">
    <name type="scientific">Bordetella genomosp. 13</name>
    <dbReference type="NCBI Taxonomy" id="463040"/>
    <lineage>
        <taxon>Bacteria</taxon>
        <taxon>Pseudomonadati</taxon>
        <taxon>Pseudomonadota</taxon>
        <taxon>Betaproteobacteria</taxon>
        <taxon>Burkholderiales</taxon>
        <taxon>Alcaligenaceae</taxon>
        <taxon>Bordetella</taxon>
    </lineage>
</organism>
<dbReference type="EMBL" id="CP021111">
    <property type="protein sequence ID" value="ARP94497.1"/>
    <property type="molecule type" value="Genomic_DNA"/>
</dbReference>
<dbReference type="Gene3D" id="3.40.50.150">
    <property type="entry name" value="Vaccinia Virus protein VP39"/>
    <property type="match status" value="1"/>
</dbReference>